<keyword evidence="2" id="KW-0472">Membrane</keyword>
<sequence length="481" mass="52703">MECEKDFDCPGTTSCYVNVTWLPEGESLCACEGFFGWTGDDCQDLTTQGYVYISLVSVCLALALPVFMTNVRALWRLFHIPGQSRWGLNSATLIFTLIALLGIIVWRISTLTVILTPQYNTVTFPGSELRLHPVLLAEKFTLAVATVFSTLGMLNVSILWLEIARKSARMLYRNTDSIWGGYARSVYLFEFCFVCVLTFAVAKTSASLAALLSLPFIFIIICTFIFGAINMTKLIGFLDGSKPFLPHLSSSVGSKVSEDPETGSLPGDDAADVEECDAADDDNGKQDFENVAHTRIGTMTARVKDKVGAAPSLKRTRTRKNSLEKLTTTQRRERKDEYVELLEKIRRTGIQIILSLAGLFTATAIYSILGVVYGSRELCRPGSSHCVSAITSDLMAYFELFSVASVVFYMCRNVCALERRRDEANRGQGSGASRGKAMSPGFRQSAALQPMAPIEPPSEAPLTAPSHAAFSMSNPGHKDEA</sequence>
<feature type="transmembrane region" description="Helical" evidence="2">
    <location>
        <begin position="394"/>
        <end position="411"/>
    </location>
</feature>
<feature type="transmembrane region" description="Helical" evidence="2">
    <location>
        <begin position="50"/>
        <end position="74"/>
    </location>
</feature>
<evidence type="ECO:0000313" key="4">
    <source>
        <dbReference type="Proteomes" id="UP000241890"/>
    </source>
</evidence>
<feature type="transmembrane region" description="Helical" evidence="2">
    <location>
        <begin position="140"/>
        <end position="161"/>
    </location>
</feature>
<reference evidence="3 4" key="1">
    <citation type="submission" date="2017-12" db="EMBL/GenBank/DDBJ databases">
        <title>Sequencing, de novo assembly and annotation of complete genome of a new Thraustochytrid species, strain FCC1311.</title>
        <authorList>
            <person name="Sedici K."/>
            <person name="Godart F."/>
            <person name="Aiese Cigliano R."/>
            <person name="Sanseverino W."/>
            <person name="Barakat M."/>
            <person name="Ortet P."/>
            <person name="Marechal E."/>
            <person name="Cagnac O."/>
            <person name="Amato A."/>
        </authorList>
    </citation>
    <scope>NUCLEOTIDE SEQUENCE [LARGE SCALE GENOMIC DNA]</scope>
</reference>
<evidence type="ECO:0000256" key="1">
    <source>
        <dbReference type="SAM" id="MobiDB-lite"/>
    </source>
</evidence>
<gene>
    <name evidence="3" type="ORF">FCC1311_050252</name>
</gene>
<keyword evidence="2" id="KW-1133">Transmembrane helix</keyword>
<feature type="transmembrane region" description="Helical" evidence="2">
    <location>
        <begin position="352"/>
        <end position="374"/>
    </location>
</feature>
<evidence type="ECO:0000256" key="2">
    <source>
        <dbReference type="SAM" id="Phobius"/>
    </source>
</evidence>
<dbReference type="EMBL" id="BEYU01000049">
    <property type="protein sequence ID" value="GBG28804.1"/>
    <property type="molecule type" value="Genomic_DNA"/>
</dbReference>
<accession>A0A2R5GLP9</accession>
<protein>
    <submittedName>
        <fullName evidence="3">Uncharacterized protein</fullName>
    </submittedName>
</protein>
<dbReference type="InParanoid" id="A0A2R5GLP9"/>
<proteinExistence type="predicted"/>
<dbReference type="AlphaFoldDB" id="A0A2R5GLP9"/>
<keyword evidence="2" id="KW-0812">Transmembrane</keyword>
<name>A0A2R5GLP9_9STRA</name>
<feature type="transmembrane region" description="Helical" evidence="2">
    <location>
        <begin position="208"/>
        <end position="229"/>
    </location>
</feature>
<keyword evidence="4" id="KW-1185">Reference proteome</keyword>
<dbReference type="Proteomes" id="UP000241890">
    <property type="component" value="Unassembled WGS sequence"/>
</dbReference>
<comment type="caution">
    <text evidence="3">The sequence shown here is derived from an EMBL/GenBank/DDBJ whole genome shotgun (WGS) entry which is preliminary data.</text>
</comment>
<feature type="transmembrane region" description="Helical" evidence="2">
    <location>
        <begin position="182"/>
        <end position="202"/>
    </location>
</feature>
<evidence type="ECO:0000313" key="3">
    <source>
        <dbReference type="EMBL" id="GBG28804.1"/>
    </source>
</evidence>
<feature type="region of interest" description="Disordered" evidence="1">
    <location>
        <begin position="448"/>
        <end position="481"/>
    </location>
</feature>
<organism evidence="3 4">
    <name type="scientific">Hondaea fermentalgiana</name>
    <dbReference type="NCBI Taxonomy" id="2315210"/>
    <lineage>
        <taxon>Eukaryota</taxon>
        <taxon>Sar</taxon>
        <taxon>Stramenopiles</taxon>
        <taxon>Bigyra</taxon>
        <taxon>Labyrinthulomycetes</taxon>
        <taxon>Thraustochytrida</taxon>
        <taxon>Thraustochytriidae</taxon>
        <taxon>Hondaea</taxon>
    </lineage>
</organism>
<feature type="transmembrane region" description="Helical" evidence="2">
    <location>
        <begin position="86"/>
        <end position="108"/>
    </location>
</feature>